<gene>
    <name evidence="1" type="ORF">LCGC14_1698250</name>
</gene>
<reference evidence="1" key="1">
    <citation type="journal article" date="2015" name="Nature">
        <title>Complex archaea that bridge the gap between prokaryotes and eukaryotes.</title>
        <authorList>
            <person name="Spang A."/>
            <person name="Saw J.H."/>
            <person name="Jorgensen S.L."/>
            <person name="Zaremba-Niedzwiedzka K."/>
            <person name="Martijn J."/>
            <person name="Lind A.E."/>
            <person name="van Eijk R."/>
            <person name="Schleper C."/>
            <person name="Guy L."/>
            <person name="Ettema T.J."/>
        </authorList>
    </citation>
    <scope>NUCLEOTIDE SEQUENCE</scope>
</reference>
<sequence length="164" mass="18877">MGDLLKYKVRLSEEEIQELTKIVKFGKNSARKITRAWILLKSHEGSNYKDIIDDLKVSKRLILKIRKRYCEEGLDSSLNERPRPGQPRIVTSEVSTKITALACETPPKGRNCWTLELIKSELDKRFCFSIGKTSIQKVLKSHDLKPWKKKCGAFRSLTISTLIE</sequence>
<dbReference type="AlphaFoldDB" id="A0A0F9KIR3"/>
<dbReference type="EMBL" id="LAZR01014959">
    <property type="protein sequence ID" value="KKM15220.1"/>
    <property type="molecule type" value="Genomic_DNA"/>
</dbReference>
<evidence type="ECO:0008006" key="2">
    <source>
        <dbReference type="Google" id="ProtNLM"/>
    </source>
</evidence>
<comment type="caution">
    <text evidence="1">The sequence shown here is derived from an EMBL/GenBank/DDBJ whole genome shotgun (WGS) entry which is preliminary data.</text>
</comment>
<dbReference type="Pfam" id="PF13565">
    <property type="entry name" value="HTH_32"/>
    <property type="match status" value="1"/>
</dbReference>
<evidence type="ECO:0000313" key="1">
    <source>
        <dbReference type="EMBL" id="KKM15220.1"/>
    </source>
</evidence>
<dbReference type="SUPFAM" id="SSF46689">
    <property type="entry name" value="Homeodomain-like"/>
    <property type="match status" value="1"/>
</dbReference>
<name>A0A0F9KIR3_9ZZZZ</name>
<dbReference type="InterPro" id="IPR009057">
    <property type="entry name" value="Homeodomain-like_sf"/>
</dbReference>
<protein>
    <recommendedName>
        <fullName evidence="2">Winged helix-turn helix domain-containing protein</fullName>
    </recommendedName>
</protein>
<accession>A0A0F9KIR3</accession>
<proteinExistence type="predicted"/>
<organism evidence="1">
    <name type="scientific">marine sediment metagenome</name>
    <dbReference type="NCBI Taxonomy" id="412755"/>
    <lineage>
        <taxon>unclassified sequences</taxon>
        <taxon>metagenomes</taxon>
        <taxon>ecological metagenomes</taxon>
    </lineage>
</organism>